<dbReference type="InterPro" id="IPR006685">
    <property type="entry name" value="MscS_channel_2nd"/>
</dbReference>
<feature type="transmembrane region" description="Helical" evidence="7">
    <location>
        <begin position="442"/>
        <end position="465"/>
    </location>
</feature>
<dbReference type="PROSITE" id="PS01246">
    <property type="entry name" value="UPF0003"/>
    <property type="match status" value="1"/>
</dbReference>
<dbReference type="Pfam" id="PF21088">
    <property type="entry name" value="MS_channel_1st"/>
    <property type="match status" value="1"/>
</dbReference>
<keyword evidence="4 7" id="KW-0812">Transmembrane</keyword>
<reference evidence="13" key="1">
    <citation type="submission" date="2005-10" db="EMBL/GenBank/DDBJ databases">
        <title>Complete sequence of Pelobacter carbinolicus DSM 2380.</title>
        <authorList>
            <person name="Copeland A."/>
            <person name="Lucas S."/>
            <person name="Lapidus A."/>
            <person name="Barry K."/>
            <person name="Detter J.C."/>
            <person name="Glavina T."/>
            <person name="Hammon N."/>
            <person name="Israni S."/>
            <person name="Pitluck S."/>
            <person name="Chertkov O."/>
            <person name="Schmutz J."/>
            <person name="Larimer F."/>
            <person name="Land M."/>
            <person name="Kyrpides N."/>
            <person name="Ivanova N."/>
            <person name="Richardson P."/>
        </authorList>
    </citation>
    <scope>NUCLEOTIDE SEQUENCE [LARGE SCALE GENOMIC DNA]</scope>
    <source>
        <strain evidence="13">DSM 2380 / NBRC 103641 / GraBd1</strain>
    </source>
</reference>
<dbReference type="KEGG" id="pca:Pcar_2988"/>
<dbReference type="InterPro" id="IPR010920">
    <property type="entry name" value="LSM_dom_sf"/>
</dbReference>
<feature type="transmembrane region" description="Helical" evidence="7">
    <location>
        <begin position="372"/>
        <end position="392"/>
    </location>
</feature>
<keyword evidence="13" id="KW-1185">Reference proteome</keyword>
<dbReference type="InterPro" id="IPR049142">
    <property type="entry name" value="MS_channel_1st"/>
</dbReference>
<feature type="signal peptide" evidence="8">
    <location>
        <begin position="1"/>
        <end position="22"/>
    </location>
</feature>
<dbReference type="GO" id="GO:0008381">
    <property type="term" value="F:mechanosensitive monoatomic ion channel activity"/>
    <property type="evidence" value="ECO:0007669"/>
    <property type="project" value="UniProtKB-ARBA"/>
</dbReference>
<protein>
    <submittedName>
        <fullName evidence="12">Small-conductance mechanosensitive ion channel</fullName>
    </submittedName>
</protein>
<dbReference type="RefSeq" id="WP_011342776.1">
    <property type="nucleotide sequence ID" value="NC_007498.2"/>
</dbReference>
<evidence type="ECO:0000259" key="10">
    <source>
        <dbReference type="Pfam" id="PF21082"/>
    </source>
</evidence>
<evidence type="ECO:0000313" key="13">
    <source>
        <dbReference type="Proteomes" id="UP000002534"/>
    </source>
</evidence>
<sequence>MKRLLICCAVLWGFAMPAPLWAESTPVDVAAEDPALLPGVAEVYPRLTKLTEDRAALETRLGQLTGLASSNQALAELRLWQDNWSKRQAALGYPQEWPLDQLLQARTTLLAHKDKTAQLLDEIFKRLTEIEGLRKTWQDEESFWRQWQAALPTDSPLAPPEVFKQARQMIEQALDLLDRSDPQLVALQQEVSSLQSPLSEQIGQIEQILASRKGQLLARNQPSFFNAEFYRQLDPGLFASVGATFTRMNLFNSLFWSNHAGLVVLHVLLIFILAGLIRSRGKRCEEKSVRHFSLCHPLSTGVFISTVVLGPLYRHAPSGIVVLLTAVGVLSALPLIVGLFSQPLQRRVIRLLAYVYILSLAVQSLALPAPFYSLYLAGLGLAGLVLLRWAMVHSLRTEPYPQRFFRRLLMAGMALFGGIFIAQAGGYGNLAEHLLHAGLKTVFVGLLTALVLHLLHTGMLTLAKLDVFHRQRFFLRHGQELQKRIWHLVPIVVITYAALYLMVVWRLFDSVGEAWHAIVSAGVAFGDKTVSVQMLLIGLAALYLTFLVSWLLRSLLEEEVFPRRQMDRGVRDSINKLLHYAILAFGVLMALSLAGIELKNFAVLAGALGIGIGFGLQNIVNNFVSGLILLFERPIKIGDMIVLDNEWGTVRKIGLRSTTVETFDQSEVIVPNSNLVSEKVTNWTLSSEQSRIVVPVGVAYGSNLEKVLRILHEAAKAHPKVLDTPPASAIFTAFGDSSLDFELRVWATSVSERLIIKNDLLLYIDRRFREEDVEIPFPQRDLHLRSVDDHILGKWDPSAIGKPPVQ</sequence>
<dbReference type="AlphaFoldDB" id="Q3A084"/>
<dbReference type="Gene3D" id="2.30.30.60">
    <property type="match status" value="1"/>
</dbReference>
<feature type="chain" id="PRO_5005694778" evidence="8">
    <location>
        <begin position="23"/>
        <end position="806"/>
    </location>
</feature>
<accession>Q3A084</accession>
<dbReference type="Proteomes" id="UP000002534">
    <property type="component" value="Chromosome"/>
</dbReference>
<dbReference type="Gene3D" id="3.30.70.100">
    <property type="match status" value="1"/>
</dbReference>
<evidence type="ECO:0000313" key="12">
    <source>
        <dbReference type="EMBL" id="ABA90223.1"/>
    </source>
</evidence>
<feature type="transmembrane region" description="Helical" evidence="7">
    <location>
        <begin position="254"/>
        <end position="277"/>
    </location>
</feature>
<dbReference type="SUPFAM" id="SSF50182">
    <property type="entry name" value="Sm-like ribonucleoproteins"/>
    <property type="match status" value="1"/>
</dbReference>
<feature type="transmembrane region" description="Helical" evidence="7">
    <location>
        <begin position="534"/>
        <end position="556"/>
    </location>
</feature>
<dbReference type="InterPro" id="IPR023408">
    <property type="entry name" value="MscS_beta-dom_sf"/>
</dbReference>
<feature type="transmembrane region" description="Helical" evidence="7">
    <location>
        <begin position="289"/>
        <end position="313"/>
    </location>
</feature>
<dbReference type="Pfam" id="PF00924">
    <property type="entry name" value="MS_channel_2nd"/>
    <property type="match status" value="1"/>
</dbReference>
<reference evidence="12 13" key="2">
    <citation type="journal article" date="2012" name="BMC Genomics">
        <title>The genome of Pelobacter carbinolicus reveals surprising metabolic capabilities and physiological features.</title>
        <authorList>
            <person name="Aklujkar M."/>
            <person name="Haveman S.A."/>
            <person name="Didonato R.Jr."/>
            <person name="Chertkov O."/>
            <person name="Han C.S."/>
            <person name="Land M.L."/>
            <person name="Brown P."/>
            <person name="Lovley D.R."/>
        </authorList>
    </citation>
    <scope>NUCLEOTIDE SEQUENCE [LARGE SCALE GENOMIC DNA]</scope>
    <source>
        <strain evidence="13">DSM 2380 / NBRC 103641 / GraBd1</strain>
    </source>
</reference>
<dbReference type="SUPFAM" id="SSF82689">
    <property type="entry name" value="Mechanosensitive channel protein MscS (YggB), C-terminal domain"/>
    <property type="match status" value="1"/>
</dbReference>
<dbReference type="GO" id="GO:0005886">
    <property type="term" value="C:plasma membrane"/>
    <property type="evidence" value="ECO:0007669"/>
    <property type="project" value="UniProtKB-SubCell"/>
</dbReference>
<evidence type="ECO:0000256" key="6">
    <source>
        <dbReference type="ARBA" id="ARBA00023136"/>
    </source>
</evidence>
<proteinExistence type="inferred from homology"/>
<evidence type="ECO:0000259" key="9">
    <source>
        <dbReference type="Pfam" id="PF00924"/>
    </source>
</evidence>
<feature type="transmembrane region" description="Helical" evidence="7">
    <location>
        <begin position="404"/>
        <end position="422"/>
    </location>
</feature>
<feature type="transmembrane region" description="Helical" evidence="7">
    <location>
        <begin position="348"/>
        <end position="366"/>
    </location>
</feature>
<feature type="transmembrane region" description="Helical" evidence="7">
    <location>
        <begin position="319"/>
        <end position="341"/>
    </location>
</feature>
<dbReference type="eggNOG" id="COG3264">
    <property type="taxonomic scope" value="Bacteria"/>
</dbReference>
<evidence type="ECO:0000256" key="5">
    <source>
        <dbReference type="ARBA" id="ARBA00022989"/>
    </source>
</evidence>
<dbReference type="EMBL" id="CP000142">
    <property type="protein sequence ID" value="ABA90223.1"/>
    <property type="molecule type" value="Genomic_DNA"/>
</dbReference>
<keyword evidence="5 7" id="KW-1133">Transmembrane helix</keyword>
<keyword evidence="3" id="KW-1003">Cell membrane</keyword>
<dbReference type="HOGENOM" id="CLU_349460_0_0_7"/>
<feature type="domain" description="Mechanosensitive ion channel MscS C-terminal" evidence="10">
    <location>
        <begin position="692"/>
        <end position="775"/>
    </location>
</feature>
<evidence type="ECO:0000256" key="3">
    <source>
        <dbReference type="ARBA" id="ARBA00022475"/>
    </source>
</evidence>
<comment type="similarity">
    <text evidence="2">Belongs to the MscS (TC 1.A.23) family.</text>
</comment>
<organism evidence="12 13">
    <name type="scientific">Syntrophotalea carbinolica (strain DSM 2380 / NBRC 103641 / GraBd1)</name>
    <name type="common">Pelobacter carbinolicus</name>
    <dbReference type="NCBI Taxonomy" id="338963"/>
    <lineage>
        <taxon>Bacteria</taxon>
        <taxon>Pseudomonadati</taxon>
        <taxon>Thermodesulfobacteriota</taxon>
        <taxon>Desulfuromonadia</taxon>
        <taxon>Desulfuromonadales</taxon>
        <taxon>Syntrophotaleaceae</taxon>
        <taxon>Syntrophotalea</taxon>
    </lineage>
</organism>
<dbReference type="InterPro" id="IPR011066">
    <property type="entry name" value="MscS_channel_C_sf"/>
</dbReference>
<dbReference type="InterPro" id="IPR052702">
    <property type="entry name" value="MscS-like_channel"/>
</dbReference>
<evidence type="ECO:0000256" key="2">
    <source>
        <dbReference type="ARBA" id="ARBA00008017"/>
    </source>
</evidence>
<dbReference type="InterPro" id="IPR006686">
    <property type="entry name" value="MscS_channel_CS"/>
</dbReference>
<dbReference type="PANTHER" id="PTHR30347:SF1">
    <property type="entry name" value="MECHANOSENSITIVE CHANNEL MSCK"/>
    <property type="match status" value="1"/>
</dbReference>
<evidence type="ECO:0000259" key="11">
    <source>
        <dbReference type="Pfam" id="PF21088"/>
    </source>
</evidence>
<evidence type="ECO:0000256" key="8">
    <source>
        <dbReference type="SAM" id="SignalP"/>
    </source>
</evidence>
<dbReference type="InterPro" id="IPR049278">
    <property type="entry name" value="MS_channel_C"/>
</dbReference>
<dbReference type="SUPFAM" id="SSF82861">
    <property type="entry name" value="Mechanosensitive channel protein MscS (YggB), transmembrane region"/>
    <property type="match status" value="1"/>
</dbReference>
<evidence type="ECO:0000256" key="7">
    <source>
        <dbReference type="SAM" id="Phobius"/>
    </source>
</evidence>
<evidence type="ECO:0000256" key="4">
    <source>
        <dbReference type="ARBA" id="ARBA00022692"/>
    </source>
</evidence>
<dbReference type="OrthoDB" id="9784565at2"/>
<evidence type="ECO:0000256" key="1">
    <source>
        <dbReference type="ARBA" id="ARBA00004651"/>
    </source>
</evidence>
<feature type="domain" description="Mechanosensitive ion channel transmembrane helices 2/3" evidence="11">
    <location>
        <begin position="576"/>
        <end position="617"/>
    </location>
</feature>
<feature type="transmembrane region" description="Helical" evidence="7">
    <location>
        <begin position="602"/>
        <end position="631"/>
    </location>
</feature>
<dbReference type="Pfam" id="PF21082">
    <property type="entry name" value="MS_channel_3rd"/>
    <property type="match status" value="1"/>
</dbReference>
<keyword evidence="6 7" id="KW-0472">Membrane</keyword>
<feature type="transmembrane region" description="Helical" evidence="7">
    <location>
        <begin position="485"/>
        <end position="508"/>
    </location>
</feature>
<dbReference type="InterPro" id="IPR011014">
    <property type="entry name" value="MscS_channel_TM-2"/>
</dbReference>
<name>Q3A084_SYNC1</name>
<dbReference type="STRING" id="338963.Pcar_2988"/>
<keyword evidence="8" id="KW-0732">Signal</keyword>
<feature type="domain" description="Mechanosensitive ion channel MscS" evidence="9">
    <location>
        <begin position="618"/>
        <end position="684"/>
    </location>
</feature>
<feature type="transmembrane region" description="Helical" evidence="7">
    <location>
        <begin position="577"/>
        <end position="596"/>
    </location>
</feature>
<gene>
    <name evidence="12" type="primary">mscS-1</name>
    <name evidence="12" type="ordered locus">Pcar_2988</name>
</gene>
<dbReference type="Gene3D" id="1.10.287.1260">
    <property type="match status" value="1"/>
</dbReference>
<dbReference type="PANTHER" id="PTHR30347">
    <property type="entry name" value="POTASSIUM CHANNEL RELATED"/>
    <property type="match status" value="1"/>
</dbReference>
<comment type="subcellular location">
    <subcellularLocation>
        <location evidence="1">Cell membrane</location>
        <topology evidence="1">Multi-pass membrane protein</topology>
    </subcellularLocation>
</comment>